<dbReference type="Pfam" id="PF13855">
    <property type="entry name" value="LRR_8"/>
    <property type="match status" value="1"/>
</dbReference>
<dbReference type="InterPro" id="IPR046959">
    <property type="entry name" value="PRK1-6/SRF4-like"/>
</dbReference>
<dbReference type="SMART" id="SM00220">
    <property type="entry name" value="S_TKc"/>
    <property type="match status" value="1"/>
</dbReference>
<organism evidence="11 12">
    <name type="scientific">Cinnamomum micranthum f. kanehirae</name>
    <dbReference type="NCBI Taxonomy" id="337451"/>
    <lineage>
        <taxon>Eukaryota</taxon>
        <taxon>Viridiplantae</taxon>
        <taxon>Streptophyta</taxon>
        <taxon>Embryophyta</taxon>
        <taxon>Tracheophyta</taxon>
        <taxon>Spermatophyta</taxon>
        <taxon>Magnoliopsida</taxon>
        <taxon>Magnoliidae</taxon>
        <taxon>Laurales</taxon>
        <taxon>Lauraceae</taxon>
        <taxon>Cinnamomum</taxon>
    </lineage>
</organism>
<feature type="transmembrane region" description="Helical" evidence="8">
    <location>
        <begin position="305"/>
        <end position="327"/>
    </location>
</feature>
<evidence type="ECO:0000313" key="12">
    <source>
        <dbReference type="Proteomes" id="UP000283530"/>
    </source>
</evidence>
<keyword evidence="9" id="KW-0732">Signal</keyword>
<dbReference type="PANTHER" id="PTHR48007:SF65">
    <property type="entry name" value="OS01G0577600 PROTEIN"/>
    <property type="match status" value="1"/>
</dbReference>
<proteinExistence type="predicted"/>
<feature type="domain" description="Protein kinase" evidence="10">
    <location>
        <begin position="407"/>
        <end position="673"/>
    </location>
</feature>
<comment type="subcellular location">
    <subcellularLocation>
        <location evidence="1">Membrane</location>
    </subcellularLocation>
</comment>
<reference evidence="11 12" key="1">
    <citation type="journal article" date="2019" name="Nat. Plants">
        <title>Stout camphor tree genome fills gaps in understanding of flowering plant genome evolution.</title>
        <authorList>
            <person name="Chaw S.M."/>
            <person name="Liu Y.C."/>
            <person name="Wu Y.W."/>
            <person name="Wang H.Y."/>
            <person name="Lin C.I."/>
            <person name="Wu C.S."/>
            <person name="Ke H.M."/>
            <person name="Chang L.Y."/>
            <person name="Hsu C.Y."/>
            <person name="Yang H.T."/>
            <person name="Sudianto E."/>
            <person name="Hsu M.H."/>
            <person name="Wu K.P."/>
            <person name="Wang L.N."/>
            <person name="Leebens-Mack J.H."/>
            <person name="Tsai I.J."/>
        </authorList>
    </citation>
    <scope>NUCLEOTIDE SEQUENCE [LARGE SCALE GENOMIC DNA]</scope>
    <source>
        <strain evidence="12">cv. Chaw 1501</strain>
        <tissue evidence="11">Young leaves</tissue>
    </source>
</reference>
<dbReference type="GO" id="GO:0004672">
    <property type="term" value="F:protein kinase activity"/>
    <property type="evidence" value="ECO:0007669"/>
    <property type="project" value="InterPro"/>
</dbReference>
<keyword evidence="5 8" id="KW-1133">Transmembrane helix</keyword>
<dbReference type="OrthoDB" id="676979at2759"/>
<evidence type="ECO:0000259" key="10">
    <source>
        <dbReference type="PROSITE" id="PS50011"/>
    </source>
</evidence>
<dbReference type="GO" id="GO:0005524">
    <property type="term" value="F:ATP binding"/>
    <property type="evidence" value="ECO:0007669"/>
    <property type="project" value="InterPro"/>
</dbReference>
<dbReference type="PANTHER" id="PTHR48007">
    <property type="entry name" value="LEUCINE-RICH REPEAT RECEPTOR-LIKE PROTEIN KINASE PXC1"/>
    <property type="match status" value="1"/>
</dbReference>
<dbReference type="SUPFAM" id="SSF52058">
    <property type="entry name" value="L domain-like"/>
    <property type="match status" value="1"/>
</dbReference>
<dbReference type="FunFam" id="3.30.200.20:FF:000371">
    <property type="entry name" value="Protein NSP-INTERACTING KINASE 2"/>
    <property type="match status" value="1"/>
</dbReference>
<dbReference type="Proteomes" id="UP000283530">
    <property type="component" value="Unassembled WGS sequence"/>
</dbReference>
<dbReference type="EMBL" id="QPKB01000006">
    <property type="protein sequence ID" value="RWR87539.1"/>
    <property type="molecule type" value="Genomic_DNA"/>
</dbReference>
<keyword evidence="11" id="KW-0418">Kinase</keyword>
<feature type="compositionally biased region" description="Polar residues" evidence="7">
    <location>
        <begin position="272"/>
        <end position="299"/>
    </location>
</feature>
<protein>
    <submittedName>
        <fullName evidence="11">LRR receptor-like serine/threonine-protein kinase GSO2</fullName>
    </submittedName>
</protein>
<dbReference type="Gene3D" id="3.80.10.10">
    <property type="entry name" value="Ribonuclease Inhibitor"/>
    <property type="match status" value="2"/>
</dbReference>
<evidence type="ECO:0000256" key="3">
    <source>
        <dbReference type="ARBA" id="ARBA00022692"/>
    </source>
</evidence>
<dbReference type="InterPro" id="IPR011009">
    <property type="entry name" value="Kinase-like_dom_sf"/>
</dbReference>
<dbReference type="Pfam" id="PF00560">
    <property type="entry name" value="LRR_1"/>
    <property type="match status" value="2"/>
</dbReference>
<dbReference type="SUPFAM" id="SSF56112">
    <property type="entry name" value="Protein kinase-like (PK-like)"/>
    <property type="match status" value="1"/>
</dbReference>
<dbReference type="InterPro" id="IPR032675">
    <property type="entry name" value="LRR_dom_sf"/>
</dbReference>
<gene>
    <name evidence="11" type="ORF">CKAN_01648800</name>
</gene>
<keyword evidence="6 8" id="KW-0472">Membrane</keyword>
<dbReference type="InterPro" id="IPR013210">
    <property type="entry name" value="LRR_N_plant-typ"/>
</dbReference>
<evidence type="ECO:0000256" key="4">
    <source>
        <dbReference type="ARBA" id="ARBA00022737"/>
    </source>
</evidence>
<dbReference type="Gene3D" id="1.10.510.10">
    <property type="entry name" value="Transferase(Phosphotransferase) domain 1"/>
    <property type="match status" value="1"/>
</dbReference>
<keyword evidence="11" id="KW-0675">Receptor</keyword>
<keyword evidence="12" id="KW-1185">Reference proteome</keyword>
<feature type="region of interest" description="Disordered" evidence="7">
    <location>
        <begin position="261"/>
        <end position="299"/>
    </location>
</feature>
<dbReference type="Pfam" id="PF07714">
    <property type="entry name" value="PK_Tyr_Ser-Thr"/>
    <property type="match status" value="1"/>
</dbReference>
<evidence type="ECO:0000256" key="1">
    <source>
        <dbReference type="ARBA" id="ARBA00004370"/>
    </source>
</evidence>
<evidence type="ECO:0000256" key="8">
    <source>
        <dbReference type="SAM" id="Phobius"/>
    </source>
</evidence>
<dbReference type="FunFam" id="3.80.10.10:FF:000379">
    <property type="entry name" value="Protein NSP-INTERACTING KINASE 2"/>
    <property type="match status" value="1"/>
</dbReference>
<evidence type="ECO:0000256" key="6">
    <source>
        <dbReference type="ARBA" id="ARBA00023136"/>
    </source>
</evidence>
<dbReference type="Gene3D" id="3.30.200.20">
    <property type="entry name" value="Phosphorylase Kinase, domain 1"/>
    <property type="match status" value="1"/>
</dbReference>
<keyword evidence="2" id="KW-0433">Leucine-rich repeat</keyword>
<dbReference type="AlphaFoldDB" id="A0A443P9W0"/>
<evidence type="ECO:0000256" key="9">
    <source>
        <dbReference type="SAM" id="SignalP"/>
    </source>
</evidence>
<evidence type="ECO:0000256" key="2">
    <source>
        <dbReference type="ARBA" id="ARBA00022614"/>
    </source>
</evidence>
<dbReference type="FunFam" id="3.80.10.10:FF:000485">
    <property type="entry name" value="Protein NSP-INTERACTING KINASE 2"/>
    <property type="match status" value="1"/>
</dbReference>
<name>A0A443P9W0_9MAGN</name>
<feature type="signal peptide" evidence="9">
    <location>
        <begin position="1"/>
        <end position="22"/>
    </location>
</feature>
<accession>A0A443P9W0</accession>
<comment type="caution">
    <text evidence="11">The sequence shown here is derived from an EMBL/GenBank/DDBJ whole genome shotgun (WGS) entry which is preliminary data.</text>
</comment>
<dbReference type="PROSITE" id="PS50011">
    <property type="entry name" value="PROTEIN_KINASE_DOM"/>
    <property type="match status" value="1"/>
</dbReference>
<dbReference type="GO" id="GO:0016020">
    <property type="term" value="C:membrane"/>
    <property type="evidence" value="ECO:0007669"/>
    <property type="project" value="UniProtKB-SubCell"/>
</dbReference>
<keyword evidence="4" id="KW-0677">Repeat</keyword>
<evidence type="ECO:0000313" key="11">
    <source>
        <dbReference type="EMBL" id="RWR87539.1"/>
    </source>
</evidence>
<sequence>MGLFIPFLSFLLAFAFLGTISGSAELKALMEMKLALDPKGRILSSWIEEGEPCNGSFEGVACNEHGKVTNISLQGKGLSGSVPPAISGLRSLTGLYLHYNSLSGEIPREISNLTELVDLYLNVNNITGNIPAEIGNMGNLQVLQLCYNQLSGSIPTELGYLKKLSVLALQYNRLTGAIPATLGDLSMLMRLDLSFNQLFGSIPRKVADVPELQVLDVRNNTLSGNVPSALKRLNDGFQYANNPNLCGSGFSSLRACESTDAINPNKPEPYGPNSNGLPSNDIPQSANLQLRGNKTHSPNPTKTSAIAVVIGVIAVVVGGAFAGLFAFSWYRRRKQKIGSTFELSDSRMSTDQAKEFCRKSASPLINLEYSNGWDPLADGRSGVGFSQEVLQGFRFNLEEVESATQYFSEVNLLGKSNFAAIYRGILRDGSLVAVKSINKSSCKTEELEFLKGLKILTSLRHENLVGLKGFCCSRGRGECFLIYDFVANGSLSQYLDVKDYNGRVLDWPRRVSIINGIAKGIEYLHGVKPSKPALVHQNISAEKVLIDQHFKPLLSDSGLHKLLVDDVVFSTLKSSAAMGYLAPEYTTVGRFTDKSDVYAFGVIVYQVISGKRRITHLMRLGAESGKLEDLVDENLHGKFSESEALKLARLALACTNEAPDRRPQMEMVIEELIKCSSKC</sequence>
<dbReference type="InterPro" id="IPR000719">
    <property type="entry name" value="Prot_kinase_dom"/>
</dbReference>
<evidence type="ECO:0000256" key="7">
    <source>
        <dbReference type="SAM" id="MobiDB-lite"/>
    </source>
</evidence>
<feature type="chain" id="PRO_5019402188" evidence="9">
    <location>
        <begin position="23"/>
        <end position="679"/>
    </location>
</feature>
<dbReference type="InterPro" id="IPR001611">
    <property type="entry name" value="Leu-rich_rpt"/>
</dbReference>
<keyword evidence="3 8" id="KW-0812">Transmembrane</keyword>
<keyword evidence="11" id="KW-0808">Transferase</keyword>
<evidence type="ECO:0000256" key="5">
    <source>
        <dbReference type="ARBA" id="ARBA00022989"/>
    </source>
</evidence>
<dbReference type="InterPro" id="IPR001245">
    <property type="entry name" value="Ser-Thr/Tyr_kinase_cat_dom"/>
</dbReference>
<dbReference type="FunFam" id="1.10.510.10:FF:000513">
    <property type="entry name" value="Protein NSP-INTERACTING KINASE 2"/>
    <property type="match status" value="1"/>
</dbReference>
<dbReference type="Pfam" id="PF08263">
    <property type="entry name" value="LRRNT_2"/>
    <property type="match status" value="1"/>
</dbReference>